<dbReference type="Pfam" id="PF02536">
    <property type="entry name" value="mTERF"/>
    <property type="match status" value="2"/>
</dbReference>
<dbReference type="GO" id="GO:0006353">
    <property type="term" value="P:DNA-templated transcription termination"/>
    <property type="evidence" value="ECO:0007669"/>
    <property type="project" value="UniProtKB-KW"/>
</dbReference>
<gene>
    <name evidence="5" type="ORF">POM88_038252</name>
</gene>
<keyword evidence="6" id="KW-1185">Reference proteome</keyword>
<dbReference type="SMART" id="SM00733">
    <property type="entry name" value="Mterf"/>
    <property type="match status" value="6"/>
</dbReference>
<dbReference type="AlphaFoldDB" id="A0AAD8HU63"/>
<dbReference type="PANTHER" id="PTHR13068:SF23">
    <property type="entry name" value="TRANSCRIPTION TERMINATION FACTOR MTERF15, MITOCHONDRIAL"/>
    <property type="match status" value="1"/>
</dbReference>
<dbReference type="InterPro" id="IPR003690">
    <property type="entry name" value="MTERF"/>
</dbReference>
<evidence type="ECO:0000256" key="3">
    <source>
        <dbReference type="ARBA" id="ARBA00022946"/>
    </source>
</evidence>
<dbReference type="PANTHER" id="PTHR13068">
    <property type="entry name" value="CGI-12 PROTEIN-RELATED"/>
    <property type="match status" value="1"/>
</dbReference>
<organism evidence="5 6">
    <name type="scientific">Heracleum sosnowskyi</name>
    <dbReference type="NCBI Taxonomy" id="360622"/>
    <lineage>
        <taxon>Eukaryota</taxon>
        <taxon>Viridiplantae</taxon>
        <taxon>Streptophyta</taxon>
        <taxon>Embryophyta</taxon>
        <taxon>Tracheophyta</taxon>
        <taxon>Spermatophyta</taxon>
        <taxon>Magnoliopsida</taxon>
        <taxon>eudicotyledons</taxon>
        <taxon>Gunneridae</taxon>
        <taxon>Pentapetalae</taxon>
        <taxon>asterids</taxon>
        <taxon>campanulids</taxon>
        <taxon>Apiales</taxon>
        <taxon>Apiaceae</taxon>
        <taxon>Apioideae</taxon>
        <taxon>apioid superclade</taxon>
        <taxon>Tordylieae</taxon>
        <taxon>Tordyliinae</taxon>
        <taxon>Heracleum</taxon>
    </lineage>
</organism>
<dbReference type="Gene3D" id="1.25.70.10">
    <property type="entry name" value="Transcription termination factor 3, mitochondrial"/>
    <property type="match status" value="2"/>
</dbReference>
<accession>A0AAD8HU63</accession>
<evidence type="ECO:0000313" key="5">
    <source>
        <dbReference type="EMBL" id="KAK1372160.1"/>
    </source>
</evidence>
<keyword evidence="2" id="KW-0804">Transcription</keyword>
<dbReference type="EMBL" id="JAUIZM010000008">
    <property type="protein sequence ID" value="KAK1372160.1"/>
    <property type="molecule type" value="Genomic_DNA"/>
</dbReference>
<proteinExistence type="inferred from homology"/>
<keyword evidence="2" id="KW-0806">Transcription termination</keyword>
<reference evidence="5" key="2">
    <citation type="submission" date="2023-05" db="EMBL/GenBank/DDBJ databases">
        <authorList>
            <person name="Schelkunov M.I."/>
        </authorList>
    </citation>
    <scope>NUCLEOTIDE SEQUENCE</scope>
    <source>
        <strain evidence="5">Hsosn_3</strain>
        <tissue evidence="5">Leaf</tissue>
    </source>
</reference>
<comment type="caution">
    <text evidence="5">The sequence shown here is derived from an EMBL/GenBank/DDBJ whole genome shotgun (WGS) entry which is preliminary data.</text>
</comment>
<evidence type="ECO:0000256" key="2">
    <source>
        <dbReference type="ARBA" id="ARBA00022472"/>
    </source>
</evidence>
<evidence type="ECO:0000313" key="6">
    <source>
        <dbReference type="Proteomes" id="UP001237642"/>
    </source>
</evidence>
<evidence type="ECO:0000256" key="4">
    <source>
        <dbReference type="SAM" id="MobiDB-lite"/>
    </source>
</evidence>
<dbReference type="Proteomes" id="UP001237642">
    <property type="component" value="Unassembled WGS sequence"/>
</dbReference>
<protein>
    <submittedName>
        <fullName evidence="5">Transcription termination factor MTERF15, mitochondrial</fullName>
    </submittedName>
</protein>
<name>A0AAD8HU63_9APIA</name>
<reference evidence="5" key="1">
    <citation type="submission" date="2023-02" db="EMBL/GenBank/DDBJ databases">
        <title>Genome of toxic invasive species Heracleum sosnowskyi carries increased number of genes despite the absence of recent whole-genome duplications.</title>
        <authorList>
            <person name="Schelkunov M."/>
            <person name="Shtratnikova V."/>
            <person name="Makarenko M."/>
            <person name="Klepikova A."/>
            <person name="Omelchenko D."/>
            <person name="Novikova G."/>
            <person name="Obukhova E."/>
            <person name="Bogdanov V."/>
            <person name="Penin A."/>
            <person name="Logacheva M."/>
        </authorList>
    </citation>
    <scope>NUCLEOTIDE SEQUENCE</scope>
    <source>
        <strain evidence="5">Hsosn_3</strain>
        <tissue evidence="5">Leaf</tissue>
    </source>
</reference>
<sequence length="350" mass="40884">MVLSNSHRKGIYIYFKVVYSCPTVLEFEFLKRWKMGFKEIGVLGFSSLAIKNVLEVCRKFDLDPCNVSRWVESFRGLGFSDDTVCKVLEVNPMVIMASEEVILDKVRFLEKIGLERRGIDWVFGEFPAVLSYGMENRLIPLMSEFQDLGISRGEVKKEIVRDPRVLGLEVGELSQCLRMLRSLKCRFSVKEEIFKDGILRAGYKVKLRVDCLCKYGLIRREAFGIIWREPRVILYDMKDIERKIDFLIKEMKFDVQWLLEVPEYLGISFEKQIVPRYNVIEYLRSKEQVNLKIQHPVGMWKLFKPQKYAQSKEDAKNIRSFMEPLGQAVSSKSKPTSMEQMQHGSFSSTF</sequence>
<keyword evidence="2" id="KW-0805">Transcription regulation</keyword>
<dbReference type="GO" id="GO:0003676">
    <property type="term" value="F:nucleic acid binding"/>
    <property type="evidence" value="ECO:0007669"/>
    <property type="project" value="InterPro"/>
</dbReference>
<comment type="similarity">
    <text evidence="1">Belongs to the mTERF family.</text>
</comment>
<keyword evidence="3" id="KW-0809">Transit peptide</keyword>
<feature type="region of interest" description="Disordered" evidence="4">
    <location>
        <begin position="329"/>
        <end position="350"/>
    </location>
</feature>
<evidence type="ECO:0000256" key="1">
    <source>
        <dbReference type="ARBA" id="ARBA00007692"/>
    </source>
</evidence>
<dbReference type="InterPro" id="IPR038538">
    <property type="entry name" value="MTERF_sf"/>
</dbReference>